<dbReference type="PROSITE" id="PS00518">
    <property type="entry name" value="ZF_RING_1"/>
    <property type="match status" value="1"/>
</dbReference>
<dbReference type="GeneID" id="117645026"/>
<evidence type="ECO:0000256" key="8">
    <source>
        <dbReference type="ARBA" id="ARBA00022771"/>
    </source>
</evidence>
<evidence type="ECO:0000256" key="12">
    <source>
        <dbReference type="ARBA" id="ARBA00038499"/>
    </source>
</evidence>
<keyword evidence="9" id="KW-0833">Ubl conjugation pathway</keyword>
<dbReference type="Gene3D" id="3.30.40.10">
    <property type="entry name" value="Zinc/RING finger domain, C3HC4 (zinc finger)"/>
    <property type="match status" value="1"/>
</dbReference>
<comment type="pathway">
    <text evidence="3">Protein modification; protein ubiquitination.</text>
</comment>
<dbReference type="GO" id="GO:0005634">
    <property type="term" value="C:nucleus"/>
    <property type="evidence" value="ECO:0007669"/>
    <property type="project" value="UniProtKB-SubCell"/>
</dbReference>
<dbReference type="GO" id="GO:0008270">
    <property type="term" value="F:zinc ion binding"/>
    <property type="evidence" value="ECO:0007669"/>
    <property type="project" value="UniProtKB-KW"/>
</dbReference>
<dbReference type="RefSeq" id="XP_034240796.1">
    <property type="nucleotide sequence ID" value="XM_034384905.1"/>
</dbReference>
<evidence type="ECO:0000256" key="10">
    <source>
        <dbReference type="ARBA" id="ARBA00022833"/>
    </source>
</evidence>
<dbReference type="CDD" id="cd16508">
    <property type="entry name" value="RING-HC_HAKAI-like"/>
    <property type="match status" value="1"/>
</dbReference>
<dbReference type="InterPro" id="IPR040383">
    <property type="entry name" value="HAKAI/CBLL2"/>
</dbReference>
<feature type="compositionally biased region" description="Basic and acidic residues" evidence="15">
    <location>
        <begin position="340"/>
        <end position="350"/>
    </location>
</feature>
<feature type="compositionally biased region" description="Low complexity" evidence="15">
    <location>
        <begin position="233"/>
        <end position="336"/>
    </location>
</feature>
<dbReference type="GO" id="GO:0016567">
    <property type="term" value="P:protein ubiquitination"/>
    <property type="evidence" value="ECO:0007669"/>
    <property type="project" value="UniProtKB-UniPathway"/>
</dbReference>
<keyword evidence="6" id="KW-0808">Transferase</keyword>
<keyword evidence="10" id="KW-0862">Zinc</keyword>
<dbReference type="OrthoDB" id="547746at2759"/>
<evidence type="ECO:0000256" key="2">
    <source>
        <dbReference type="ARBA" id="ARBA00004123"/>
    </source>
</evidence>
<feature type="region of interest" description="Disordered" evidence="15">
    <location>
        <begin position="1"/>
        <end position="62"/>
    </location>
</feature>
<evidence type="ECO:0000256" key="4">
    <source>
        <dbReference type="ARBA" id="ARBA00012483"/>
    </source>
</evidence>
<gene>
    <name evidence="18" type="primary">LOC117645026</name>
</gene>
<dbReference type="InterPro" id="IPR013083">
    <property type="entry name" value="Znf_RING/FYVE/PHD"/>
</dbReference>
<feature type="region of interest" description="Disordered" evidence="15">
    <location>
        <begin position="195"/>
        <end position="395"/>
    </location>
</feature>
<dbReference type="AlphaFoldDB" id="A0A6P8YUJ2"/>
<evidence type="ECO:0000256" key="6">
    <source>
        <dbReference type="ARBA" id="ARBA00022679"/>
    </source>
</evidence>
<feature type="compositionally biased region" description="Pro residues" evidence="15">
    <location>
        <begin position="381"/>
        <end position="390"/>
    </location>
</feature>
<evidence type="ECO:0000259" key="16">
    <source>
        <dbReference type="PROSITE" id="PS50089"/>
    </source>
</evidence>
<evidence type="ECO:0000256" key="1">
    <source>
        <dbReference type="ARBA" id="ARBA00000900"/>
    </source>
</evidence>
<dbReference type="FunFam" id="3.30.40.10:FF:000432">
    <property type="entry name" value="E3 ubiquitin-protein ligase Hakai"/>
    <property type="match status" value="1"/>
</dbReference>
<evidence type="ECO:0000256" key="7">
    <source>
        <dbReference type="ARBA" id="ARBA00022723"/>
    </source>
</evidence>
<comment type="catalytic activity">
    <reaction evidence="1">
        <text>S-ubiquitinyl-[E2 ubiquitin-conjugating enzyme]-L-cysteine + [acceptor protein]-L-lysine = [E2 ubiquitin-conjugating enzyme]-L-cysteine + N(6)-ubiquitinyl-[acceptor protein]-L-lysine.</text>
        <dbReference type="EC" id="2.3.2.27"/>
    </reaction>
</comment>
<feature type="compositionally biased region" description="Pro residues" evidence="15">
    <location>
        <begin position="357"/>
        <end position="372"/>
    </location>
</feature>
<evidence type="ECO:0000256" key="13">
    <source>
        <dbReference type="ARBA" id="ARBA00041081"/>
    </source>
</evidence>
<dbReference type="InterPro" id="IPR040380">
    <property type="entry name" value="HAKAI-like_RING-HC"/>
</dbReference>
<evidence type="ECO:0000256" key="5">
    <source>
        <dbReference type="ARBA" id="ARBA00022473"/>
    </source>
</evidence>
<dbReference type="UniPathway" id="UPA00143"/>
<evidence type="ECO:0000256" key="14">
    <source>
        <dbReference type="PROSITE-ProRule" id="PRU00175"/>
    </source>
</evidence>
<dbReference type="GO" id="GO:0030155">
    <property type="term" value="P:regulation of cell adhesion"/>
    <property type="evidence" value="ECO:0007669"/>
    <property type="project" value="TreeGrafter"/>
</dbReference>
<dbReference type="GO" id="GO:0061630">
    <property type="term" value="F:ubiquitin protein ligase activity"/>
    <property type="evidence" value="ECO:0007669"/>
    <property type="project" value="UniProtKB-EC"/>
</dbReference>
<accession>A0A6P8YUJ2</accession>
<keyword evidence="5" id="KW-0217">Developmental protein</keyword>
<evidence type="ECO:0000256" key="9">
    <source>
        <dbReference type="ARBA" id="ARBA00022786"/>
    </source>
</evidence>
<evidence type="ECO:0000256" key="15">
    <source>
        <dbReference type="SAM" id="MobiDB-lite"/>
    </source>
</evidence>
<keyword evidence="8 14" id="KW-0863">Zinc-finger</keyword>
<evidence type="ECO:0000313" key="18">
    <source>
        <dbReference type="RefSeq" id="XP_034240796.1"/>
    </source>
</evidence>
<organism evidence="18">
    <name type="scientific">Thrips palmi</name>
    <name type="common">Melon thrips</name>
    <dbReference type="NCBI Taxonomy" id="161013"/>
    <lineage>
        <taxon>Eukaryota</taxon>
        <taxon>Metazoa</taxon>
        <taxon>Ecdysozoa</taxon>
        <taxon>Arthropoda</taxon>
        <taxon>Hexapoda</taxon>
        <taxon>Insecta</taxon>
        <taxon>Pterygota</taxon>
        <taxon>Neoptera</taxon>
        <taxon>Paraneoptera</taxon>
        <taxon>Thysanoptera</taxon>
        <taxon>Terebrantia</taxon>
        <taxon>Thripoidea</taxon>
        <taxon>Thripidae</taxon>
        <taxon>Thrips</taxon>
    </lineage>
</organism>
<dbReference type="SUPFAM" id="SSF57850">
    <property type="entry name" value="RING/U-box"/>
    <property type="match status" value="1"/>
</dbReference>
<name>A0A6P8YUJ2_THRPL</name>
<dbReference type="CTD" id="35256"/>
<feature type="domain" description="RING-type" evidence="16">
    <location>
        <begin position="115"/>
        <end position="151"/>
    </location>
</feature>
<evidence type="ECO:0000313" key="17">
    <source>
        <dbReference type="Proteomes" id="UP000515158"/>
    </source>
</evidence>
<dbReference type="InterPro" id="IPR001841">
    <property type="entry name" value="Znf_RING"/>
</dbReference>
<feature type="compositionally biased region" description="Polar residues" evidence="15">
    <location>
        <begin position="200"/>
        <end position="212"/>
    </location>
</feature>
<dbReference type="PANTHER" id="PTHR13480">
    <property type="entry name" value="E3 UBIQUITIN-PROTEIN LIGASE HAKAI-RELATED"/>
    <property type="match status" value="1"/>
</dbReference>
<dbReference type="InterPro" id="IPR041042">
    <property type="entry name" value="Znf_Hakai"/>
</dbReference>
<keyword evidence="7" id="KW-0479">Metal-binding</keyword>
<dbReference type="InterPro" id="IPR017907">
    <property type="entry name" value="Znf_RING_CS"/>
</dbReference>
<dbReference type="PANTHER" id="PTHR13480:SF0">
    <property type="entry name" value="E3 UBIQUITIN-PROTEIN LIGASE HAKAI"/>
    <property type="match status" value="1"/>
</dbReference>
<comment type="subcellular location">
    <subcellularLocation>
        <location evidence="2">Nucleus</location>
    </subcellularLocation>
</comment>
<dbReference type="InParanoid" id="A0A6P8YUJ2"/>
<reference evidence="18" key="1">
    <citation type="submission" date="2025-08" db="UniProtKB">
        <authorList>
            <consortium name="RefSeq"/>
        </authorList>
    </citation>
    <scope>IDENTIFICATION</scope>
    <source>
        <tissue evidence="18">Total insect</tissue>
    </source>
</reference>
<feature type="compositionally biased region" description="Basic residues" evidence="15">
    <location>
        <begin position="1"/>
        <end position="29"/>
    </location>
</feature>
<feature type="region of interest" description="Disordered" evidence="15">
    <location>
        <begin position="410"/>
        <end position="518"/>
    </location>
</feature>
<dbReference type="Proteomes" id="UP000515158">
    <property type="component" value="Unplaced"/>
</dbReference>
<proteinExistence type="inferred from homology"/>
<sequence>MRGNRSNRRARGRGRGRGGRGRGRNKKASKTIESDDEEMPMPSGEDMPEENDEQPVPKQVQEQQQLDMEADISLLEAPTFTTLNRGPPEPMLRLNWDHRVNLVGEKVLNPMIHCCDQCNKPILIYGRMIPCKHVFCLKCAKKEEKICPRCNDKVHRVEQVGLGTVFMCVHGGSRYGIVGCRRTYLSQRDLHAHINHRHTTSSTDISSSQFNSHMKESSSIEKLMTVSGPGALSSHHSVSHPSSHSVSHSSSHPPPSAHSSHSVSHPSSHSMPHPSSHSVPHSSSHSVSHSHSVPHPSSHVHPPPHAISHPSSHSMSHSHPISHSSSHSVPHSAAPPQSRGKSDRGHDVNHHRSRGGPSPPPPPPPPYAPMHRPPMIVAPPGYAPAAPPPTQHTQNSMRTNLITVPIQDVEPPQNTYHHHYSQPPPTQYSHSYAVPPHQPPPNYYPPVTYAPVVQPPYVPQGPPSQGVPPPHPQQGVPPGMSVRPPHYHDNQYRGPPPPVAHGQQWPINSSNPPPTYYR</sequence>
<dbReference type="EC" id="2.3.2.27" evidence="4"/>
<dbReference type="Gene3D" id="6.10.140.2210">
    <property type="match status" value="1"/>
</dbReference>
<comment type="similarity">
    <text evidence="12">Belongs to the Hakai family.</text>
</comment>
<feature type="compositionally biased region" description="Pro residues" evidence="15">
    <location>
        <begin position="453"/>
        <end position="472"/>
    </location>
</feature>
<protein>
    <recommendedName>
        <fullName evidence="13">E3 ubiquitin-protein ligase Hakai</fullName>
        <ecNumber evidence="4">2.3.2.27</ecNumber>
    </recommendedName>
</protein>
<dbReference type="PROSITE" id="PS50089">
    <property type="entry name" value="ZF_RING_2"/>
    <property type="match status" value="1"/>
</dbReference>
<evidence type="ECO:0000256" key="3">
    <source>
        <dbReference type="ARBA" id="ARBA00004906"/>
    </source>
</evidence>
<keyword evidence="17" id="KW-1185">Reference proteome</keyword>
<evidence type="ECO:0000256" key="11">
    <source>
        <dbReference type="ARBA" id="ARBA00023242"/>
    </source>
</evidence>
<keyword evidence="11" id="KW-0539">Nucleus</keyword>
<dbReference type="Pfam" id="PF18408">
    <property type="entry name" value="zf_Hakai"/>
    <property type="match status" value="1"/>
</dbReference>